<organism evidence="9">
    <name type="scientific">Candidatus Mycoplasma haematominutum 'Birmingham 1'</name>
    <dbReference type="NCBI Taxonomy" id="1116213"/>
    <lineage>
        <taxon>Bacteria</taxon>
        <taxon>Bacillati</taxon>
        <taxon>Mycoplasmatota</taxon>
        <taxon>Mollicutes</taxon>
        <taxon>Mycoplasmataceae</taxon>
        <taxon>Mycoplasma</taxon>
    </lineage>
</organism>
<evidence type="ECO:0000256" key="6">
    <source>
        <dbReference type="ARBA" id="ARBA00022833"/>
    </source>
</evidence>
<name>G8C2T1_9MOLU</name>
<dbReference type="KEGG" id="mhb:MHM_01110"/>
<dbReference type="GO" id="GO:0006423">
    <property type="term" value="P:cysteinyl-tRNA aminoacylation"/>
    <property type="evidence" value="ECO:0007669"/>
    <property type="project" value="TreeGrafter"/>
</dbReference>
<sequence>MKLFDSLSRLPKFLPDNKLITIYICGPTLYDQLHLGNLRPIITFDFLIRYLKSRGISYYYIQNLTDIDEKILKKAFNTGESVKNLTSRYYNSFLDILKNLNVVLPSNFPSVSENIEEIQRVTECLISTGAAYWDRNSQTVKFNQVEKDDNLNYFYSSEATSLEEADFALWKENKLSSFNYDSPWFKGIPGWHIECFAMIQRYFELPITIHGGGVDLKFPHHENENLLCRSLFKKELAETWVHVGQVLNEEGKLSKSSNLQFSIEECAGAYSWTFLRYIFLKSKYHKPITITKSLLEEYWGEWKSFVSSLNYAEALLVNERASPWFKRVEITSPEHEFLKSIEDNLNLPETLSWLEGVKKKLLQSLKNRQLGEIEAYSASLRYHLSWLGFELPSLKSEQVEKTKEWLNLVEKEEYVSADILRSKLQEEGILP</sequence>
<keyword evidence="5" id="KW-0547">Nucleotide-binding</keyword>
<keyword evidence="3 9" id="KW-0436">Ligase</keyword>
<dbReference type="PANTHER" id="PTHR10890:SF3">
    <property type="entry name" value="CYSTEINE--TRNA LIGASE, CYTOPLASMIC"/>
    <property type="match status" value="1"/>
</dbReference>
<keyword evidence="9" id="KW-0030">Aminoacyl-tRNA synthetase</keyword>
<dbReference type="PATRIC" id="fig|1116213.3.peg.120"/>
<evidence type="ECO:0000259" key="8">
    <source>
        <dbReference type="Pfam" id="PF01406"/>
    </source>
</evidence>
<comment type="cofactor">
    <cofactor evidence="1">
        <name>Zn(2+)</name>
        <dbReference type="ChEBI" id="CHEBI:29105"/>
    </cofactor>
</comment>
<reference evidence="9" key="1">
    <citation type="submission" date="2011-11" db="EMBL/GenBank/DDBJ databases">
        <title>Complete genome sequence of Candidatus Mycoplasma haemominutum.</title>
        <authorList>
            <person name="Barker E.N."/>
            <person name="Darby A.C."/>
            <person name="Helps C.R."/>
            <person name="Peters I.R."/>
            <person name="Hughes M.A."/>
            <person name="Radford A.D."/>
            <person name="Novacco M."/>
            <person name="Boretti F."/>
            <person name="Hofmann-Lehmann R."/>
            <person name="Tasker S."/>
        </authorList>
    </citation>
    <scope>NUCLEOTIDE SEQUENCE</scope>
    <source>
        <strain evidence="9">Birmingham 1</strain>
    </source>
</reference>
<comment type="subunit">
    <text evidence="2">Monomer.</text>
</comment>
<proteinExistence type="predicted"/>
<reference evidence="9" key="2">
    <citation type="submission" date="2011-11" db="EMBL/GenBank/DDBJ databases">
        <authorList>
            <person name="Barker E."/>
        </authorList>
    </citation>
    <scope>NUCLEOTIDE SEQUENCE</scope>
    <source>
        <strain evidence="9">Birmingham 1</strain>
    </source>
</reference>
<accession>G8C2T1</accession>
<dbReference type="GO" id="GO:0004817">
    <property type="term" value="F:cysteine-tRNA ligase activity"/>
    <property type="evidence" value="ECO:0007669"/>
    <property type="project" value="UniProtKB-EC"/>
</dbReference>
<gene>
    <name evidence="9" type="primary">cysS</name>
    <name evidence="9" type="ORF">MHM_01110</name>
</gene>
<dbReference type="GO" id="GO:0005829">
    <property type="term" value="C:cytosol"/>
    <property type="evidence" value="ECO:0007669"/>
    <property type="project" value="TreeGrafter"/>
</dbReference>
<dbReference type="InterPro" id="IPR032678">
    <property type="entry name" value="tRNA-synt_1_cat_dom"/>
</dbReference>
<keyword evidence="4" id="KW-0479">Metal-binding</keyword>
<dbReference type="InterPro" id="IPR009080">
    <property type="entry name" value="tRNAsynth_Ia_anticodon-bd"/>
</dbReference>
<dbReference type="EC" id="6.1.1.16" evidence="9"/>
<protein>
    <submittedName>
        <fullName evidence="9">Cysteinyl-tRNA synthetase</fullName>
        <ecNumber evidence="9">6.1.1.16</ecNumber>
    </submittedName>
</protein>
<evidence type="ECO:0000256" key="1">
    <source>
        <dbReference type="ARBA" id="ARBA00001947"/>
    </source>
</evidence>
<dbReference type="PRINTS" id="PR00983">
    <property type="entry name" value="TRNASYNTHCYS"/>
</dbReference>
<keyword evidence="6" id="KW-0862">Zinc</keyword>
<dbReference type="EMBL" id="HE613254">
    <property type="protein sequence ID" value="CCE66629.1"/>
    <property type="molecule type" value="Genomic_DNA"/>
</dbReference>
<dbReference type="GO" id="GO:0046872">
    <property type="term" value="F:metal ion binding"/>
    <property type="evidence" value="ECO:0007669"/>
    <property type="project" value="UniProtKB-KW"/>
</dbReference>
<evidence type="ECO:0000313" key="9">
    <source>
        <dbReference type="EMBL" id="CCE66629.1"/>
    </source>
</evidence>
<dbReference type="HOGENOM" id="CLU_013528_0_0_14"/>
<dbReference type="SUPFAM" id="SSF47323">
    <property type="entry name" value="Anticodon-binding domain of a subclass of class I aminoacyl-tRNA synthetases"/>
    <property type="match status" value="1"/>
</dbReference>
<dbReference type="InterPro" id="IPR024909">
    <property type="entry name" value="Cys-tRNA/MSH_ligase"/>
</dbReference>
<dbReference type="OrthoDB" id="9815130at2"/>
<keyword evidence="7" id="KW-0067">ATP-binding</keyword>
<feature type="domain" description="tRNA synthetases class I catalytic" evidence="8">
    <location>
        <begin position="17"/>
        <end position="297"/>
    </location>
</feature>
<dbReference type="Pfam" id="PF01406">
    <property type="entry name" value="tRNA-synt_1e"/>
    <property type="match status" value="1"/>
</dbReference>
<dbReference type="Gene3D" id="3.40.50.620">
    <property type="entry name" value="HUPs"/>
    <property type="match status" value="1"/>
</dbReference>
<dbReference type="SUPFAM" id="SSF52374">
    <property type="entry name" value="Nucleotidylyl transferase"/>
    <property type="match status" value="1"/>
</dbReference>
<evidence type="ECO:0000256" key="4">
    <source>
        <dbReference type="ARBA" id="ARBA00022723"/>
    </source>
</evidence>
<dbReference type="RefSeq" id="WP_015511494.1">
    <property type="nucleotide sequence ID" value="NC_021007.1"/>
</dbReference>
<dbReference type="AlphaFoldDB" id="G8C2T1"/>
<dbReference type="GO" id="GO:0005524">
    <property type="term" value="F:ATP binding"/>
    <property type="evidence" value="ECO:0007669"/>
    <property type="project" value="UniProtKB-KW"/>
</dbReference>
<evidence type="ECO:0000256" key="2">
    <source>
        <dbReference type="ARBA" id="ARBA00011245"/>
    </source>
</evidence>
<dbReference type="InterPro" id="IPR014729">
    <property type="entry name" value="Rossmann-like_a/b/a_fold"/>
</dbReference>
<evidence type="ECO:0000256" key="7">
    <source>
        <dbReference type="ARBA" id="ARBA00022840"/>
    </source>
</evidence>
<evidence type="ECO:0000256" key="3">
    <source>
        <dbReference type="ARBA" id="ARBA00022598"/>
    </source>
</evidence>
<dbReference type="PANTHER" id="PTHR10890">
    <property type="entry name" value="CYSTEINYL-TRNA SYNTHETASE"/>
    <property type="match status" value="1"/>
</dbReference>
<evidence type="ECO:0000256" key="5">
    <source>
        <dbReference type="ARBA" id="ARBA00022741"/>
    </source>
</evidence>